<reference evidence="4" key="1">
    <citation type="journal article" date="2020" name="mSystems">
        <title>Genome- and Community-Level Interaction Insights into Carbon Utilization and Element Cycling Functions of Hydrothermarchaeota in Hydrothermal Sediment.</title>
        <authorList>
            <person name="Zhou Z."/>
            <person name="Liu Y."/>
            <person name="Xu W."/>
            <person name="Pan J."/>
            <person name="Luo Z.H."/>
            <person name="Li M."/>
        </authorList>
    </citation>
    <scope>NUCLEOTIDE SEQUENCE [LARGE SCALE GENOMIC DNA]</scope>
    <source>
        <strain evidence="4">SpSt-70</strain>
    </source>
</reference>
<dbReference type="EMBL" id="DTDV01000019">
    <property type="protein sequence ID" value="HGK24166.1"/>
    <property type="molecule type" value="Genomic_DNA"/>
</dbReference>
<feature type="domain" description="SMC hinge" evidence="3">
    <location>
        <begin position="476"/>
        <end position="591"/>
    </location>
</feature>
<dbReference type="GO" id="GO:0051276">
    <property type="term" value="P:chromosome organization"/>
    <property type="evidence" value="ECO:0007669"/>
    <property type="project" value="InterPro"/>
</dbReference>
<keyword evidence="1 2" id="KW-0175">Coiled coil</keyword>
<organism evidence="4">
    <name type="scientific">Dictyoglomus thermophilum</name>
    <dbReference type="NCBI Taxonomy" id="14"/>
    <lineage>
        <taxon>Bacteria</taxon>
        <taxon>Pseudomonadati</taxon>
        <taxon>Dictyoglomota</taxon>
        <taxon>Dictyoglomia</taxon>
        <taxon>Dictyoglomales</taxon>
        <taxon>Dictyoglomaceae</taxon>
        <taxon>Dictyoglomus</taxon>
    </lineage>
</organism>
<dbReference type="InterPro" id="IPR024704">
    <property type="entry name" value="SMC"/>
</dbReference>
<dbReference type="GO" id="GO:0005694">
    <property type="term" value="C:chromosome"/>
    <property type="evidence" value="ECO:0007669"/>
    <property type="project" value="InterPro"/>
</dbReference>
<proteinExistence type="predicted"/>
<dbReference type="InterPro" id="IPR027417">
    <property type="entry name" value="P-loop_NTPase"/>
</dbReference>
<feature type="coiled-coil region" evidence="2">
    <location>
        <begin position="639"/>
        <end position="858"/>
    </location>
</feature>
<name>A0A7C3KPM2_DICTH</name>
<dbReference type="Pfam" id="PF06470">
    <property type="entry name" value="SMC_hinge"/>
    <property type="match status" value="1"/>
</dbReference>
<accession>A0A7C3KPM2</accession>
<feature type="coiled-coil region" evidence="2">
    <location>
        <begin position="403"/>
        <end position="458"/>
    </location>
</feature>
<evidence type="ECO:0000259" key="3">
    <source>
        <dbReference type="SMART" id="SM00968"/>
    </source>
</evidence>
<protein>
    <submittedName>
        <fullName evidence="4">Chromosome segregation protein SMC</fullName>
    </submittedName>
</protein>
<dbReference type="Pfam" id="PF02463">
    <property type="entry name" value="SMC_N"/>
    <property type="match status" value="1"/>
</dbReference>
<dbReference type="SMART" id="SM00968">
    <property type="entry name" value="SMC_hinge"/>
    <property type="match status" value="1"/>
</dbReference>
<dbReference type="PIRSF" id="PIRSF005719">
    <property type="entry name" value="SMC"/>
    <property type="match status" value="1"/>
</dbReference>
<dbReference type="InterPro" id="IPR003395">
    <property type="entry name" value="RecF/RecN/SMC_N"/>
</dbReference>
<evidence type="ECO:0000256" key="1">
    <source>
        <dbReference type="ARBA" id="ARBA00023054"/>
    </source>
</evidence>
<feature type="coiled-coil region" evidence="2">
    <location>
        <begin position="228"/>
        <end position="375"/>
    </location>
</feature>
<dbReference type="InterPro" id="IPR010935">
    <property type="entry name" value="SMC_hinge"/>
</dbReference>
<dbReference type="Gene3D" id="1.20.1060.20">
    <property type="match status" value="1"/>
</dbReference>
<evidence type="ECO:0000256" key="2">
    <source>
        <dbReference type="SAM" id="Coils"/>
    </source>
</evidence>
<comment type="caution">
    <text evidence="4">The sequence shown here is derived from an EMBL/GenBank/DDBJ whole genome shotgun (WGS) entry which is preliminary data.</text>
</comment>
<dbReference type="SUPFAM" id="SSF52540">
    <property type="entry name" value="P-loop containing nucleoside triphosphate hydrolases"/>
    <property type="match status" value="2"/>
</dbReference>
<dbReference type="Gene3D" id="3.40.50.300">
    <property type="entry name" value="P-loop containing nucleotide triphosphate hydrolases"/>
    <property type="match status" value="2"/>
</dbReference>
<dbReference type="Gene3D" id="3.30.70.1620">
    <property type="match status" value="1"/>
</dbReference>
<evidence type="ECO:0000313" key="4">
    <source>
        <dbReference type="EMBL" id="HGK24166.1"/>
    </source>
</evidence>
<dbReference type="SUPFAM" id="SSF75553">
    <property type="entry name" value="Smc hinge domain"/>
    <property type="match status" value="1"/>
</dbReference>
<sequence length="1084" mass="128472">MIYLKSLELTNFKSFIGNNKIPFSQNFTVITGPNGSGKSNILDAIRWVLGEQRVKTLRAEKTDEVIFGGNKFYSQANYAKVELCLNIFGEDYFITRKIYRDEDSEYYINGKMVRLKDIQLFLNNFGLGRYGFAFLGQGEIEDLILKENGRIRELIENIAGISGYHEKVKELMLKLEVIESKWNELEEKRRDLFTVVEGLRKEVRIAERYDVLKSKLEDVRTTLAFISLKKLRENIDRYLEEEEKIEKRILELNELINVNSVKREELSDEYRKIEKDLLKLREILENIDKKVYEVTLKENVYREKERLIGDSLRKIEKEKILLKEKILDLETKEKEIVELLKNFDYDDFSKIEAELKEKENRLQELILNKGKLEDKIRAFEPILKEQTSIEDIKTKRESLEGFITKYRRKIEILQKVKEEIEVKLTEENRILRRKKDVYENNKLEILKLNNILAELKEATFENLPRGVRELLLHKKDRVHDIVKNIINVPKEYLVAIYNLLGNTIYDIVVDNEDVAKELIGYLKDKKLGWATFRPLTLCRDERIKEISKDILENAVRAIDVVSYDLKYDKLVKNVLGNVLIFTDFQTASMHKNLLWDGWRIVTLQGEVFHPSGTISGGVRFGVEATLNIERAIFETEEKIKDYSEANVFLKRDIEDLENSINKNRKLRQKLENLITKIESKINEKEKEIREIESKLRLYEDYLKEGKNILEEFERLSNEVERTKLEFENLRKSYDDKRFKKIETEKDLVVVKKDLKELNGRLFNLEEEEKRFKEELKLLEKALEDFKVEYENIRREKEIFMDENKKVLEEGERIKNEIKKLEREWQKLREEFVVLEERKKDIKERIKDLEFEYQRNYREGLEIKMDLPEEDLKRLEIEILQEMESLGPINFLAKAKLEEEEAKYNSLVFQIEDIEGSINSLKKIIKDTREEAERRFLKAFEEFKIKAKNNWKLFFPNAELDLLVESEEDILDSDISLRIYSQKKNWRNLLMLSGGEKSIVGIVLLLSAVELASVNFCFWDEIDAALDNQNAQILGKKIKELSERNQFILISHNPVLMQYADVIYGVTLNEKGSSQVLSWKVKEEV</sequence>
<dbReference type="InterPro" id="IPR036277">
    <property type="entry name" value="SMC_hinge_sf"/>
</dbReference>
<dbReference type="GO" id="GO:0005524">
    <property type="term" value="F:ATP binding"/>
    <property type="evidence" value="ECO:0007669"/>
    <property type="project" value="InterPro"/>
</dbReference>
<dbReference type="PANTHER" id="PTHR43977">
    <property type="entry name" value="STRUCTURAL MAINTENANCE OF CHROMOSOMES PROTEIN 3"/>
    <property type="match status" value="1"/>
</dbReference>
<gene>
    <name evidence="4" type="ORF">ENU78_07035</name>
</gene>
<dbReference type="GO" id="GO:0016887">
    <property type="term" value="F:ATP hydrolysis activity"/>
    <property type="evidence" value="ECO:0007669"/>
    <property type="project" value="InterPro"/>
</dbReference>
<dbReference type="AlphaFoldDB" id="A0A7C3KPM2"/>